<dbReference type="RefSeq" id="WP_054406775.1">
    <property type="nucleotide sequence ID" value="NZ_FOYA01000003.1"/>
</dbReference>
<dbReference type="OrthoDB" id="8418771at2"/>
<proteinExistence type="predicted"/>
<sequence>MQNIQPSFDTVTEALSWLNTQGFNYDFNLDNDCIRYNSGRQALSPGDFNIEYFFRFEGDTDPGDENIVYAIKSDTYNIKGVMVNAFGTYADPISTEMLKKLSVH</sequence>
<dbReference type="EMBL" id="LIYD01000005">
    <property type="protein sequence ID" value="KOS05574.1"/>
    <property type="molecule type" value="Genomic_DNA"/>
</dbReference>
<dbReference type="Proteomes" id="UP000037755">
    <property type="component" value="Unassembled WGS sequence"/>
</dbReference>
<comment type="caution">
    <text evidence="1">The sequence shown here is derived from an EMBL/GenBank/DDBJ whole genome shotgun (WGS) entry which is preliminary data.</text>
</comment>
<evidence type="ECO:0000313" key="2">
    <source>
        <dbReference type="Proteomes" id="UP000037755"/>
    </source>
</evidence>
<organism evidence="1 2">
    <name type="scientific">Flavobacterium akiainvivens</name>
    <dbReference type="NCBI Taxonomy" id="1202724"/>
    <lineage>
        <taxon>Bacteria</taxon>
        <taxon>Pseudomonadati</taxon>
        <taxon>Bacteroidota</taxon>
        <taxon>Flavobacteriia</taxon>
        <taxon>Flavobacteriales</taxon>
        <taxon>Flavobacteriaceae</taxon>
        <taxon>Flavobacterium</taxon>
    </lineage>
</organism>
<accession>A0A0M8MBZ6</accession>
<dbReference type="AlphaFoldDB" id="A0A0M8MBZ6"/>
<keyword evidence="2" id="KW-1185">Reference proteome</keyword>
<evidence type="ECO:0000313" key="1">
    <source>
        <dbReference type="EMBL" id="KOS05574.1"/>
    </source>
</evidence>
<dbReference type="PATRIC" id="fig|1202724.3.peg.1168"/>
<reference evidence="1 2" key="1">
    <citation type="submission" date="2015-08" db="EMBL/GenBank/DDBJ databases">
        <title>Whole genome sequence of Flavobacterium akiainvivens IK-1T, from decaying Wikstroemia oahuensis, an endemic Hawaiian shrub.</title>
        <authorList>
            <person name="Wan X."/>
            <person name="Hou S."/>
            <person name="Saito J."/>
            <person name="Donachie S."/>
        </authorList>
    </citation>
    <scope>NUCLEOTIDE SEQUENCE [LARGE SCALE GENOMIC DNA]</scope>
    <source>
        <strain evidence="1 2">IK-1</strain>
    </source>
</reference>
<name>A0A0M8MBZ6_9FLAO</name>
<protein>
    <submittedName>
        <fullName evidence="1">Phosphoribosylpyrophosphate synthetase</fullName>
    </submittedName>
</protein>
<gene>
    <name evidence="1" type="ORF">AM493_05645</name>
</gene>